<organism evidence="11 12">
    <name type="scientific">Lasius platythorax</name>
    <dbReference type="NCBI Taxonomy" id="488582"/>
    <lineage>
        <taxon>Eukaryota</taxon>
        <taxon>Metazoa</taxon>
        <taxon>Ecdysozoa</taxon>
        <taxon>Arthropoda</taxon>
        <taxon>Hexapoda</taxon>
        <taxon>Insecta</taxon>
        <taxon>Pterygota</taxon>
        <taxon>Neoptera</taxon>
        <taxon>Endopterygota</taxon>
        <taxon>Hymenoptera</taxon>
        <taxon>Apocrita</taxon>
        <taxon>Aculeata</taxon>
        <taxon>Formicoidea</taxon>
        <taxon>Formicidae</taxon>
        <taxon>Formicinae</taxon>
        <taxon>Lasius</taxon>
        <taxon>Lasius</taxon>
    </lineage>
</organism>
<dbReference type="Pfam" id="PF02949">
    <property type="entry name" value="7tm_6"/>
    <property type="match status" value="1"/>
</dbReference>
<evidence type="ECO:0000313" key="11">
    <source>
        <dbReference type="EMBL" id="CAL1674350.1"/>
    </source>
</evidence>
<feature type="transmembrane region" description="Helical" evidence="10">
    <location>
        <begin position="255"/>
        <end position="278"/>
    </location>
</feature>
<dbReference type="PANTHER" id="PTHR21137:SF35">
    <property type="entry name" value="ODORANT RECEPTOR 19A-RELATED"/>
    <property type="match status" value="1"/>
</dbReference>
<evidence type="ECO:0000256" key="9">
    <source>
        <dbReference type="ARBA" id="ARBA00023224"/>
    </source>
</evidence>
<dbReference type="GO" id="GO:0007165">
    <property type="term" value="P:signal transduction"/>
    <property type="evidence" value="ECO:0007669"/>
    <property type="project" value="UniProtKB-KW"/>
</dbReference>
<accession>A0AAV2N374</accession>
<evidence type="ECO:0000256" key="7">
    <source>
        <dbReference type="ARBA" id="ARBA00023136"/>
    </source>
</evidence>
<keyword evidence="7 10" id="KW-0472">Membrane</keyword>
<comment type="subcellular location">
    <subcellularLocation>
        <location evidence="1 10">Cell membrane</location>
        <topology evidence="1 10">Multi-pass membrane protein</topology>
    </subcellularLocation>
</comment>
<evidence type="ECO:0000256" key="8">
    <source>
        <dbReference type="ARBA" id="ARBA00023170"/>
    </source>
</evidence>
<keyword evidence="4 10" id="KW-0812">Transmembrane</keyword>
<evidence type="ECO:0000256" key="10">
    <source>
        <dbReference type="RuleBase" id="RU351113"/>
    </source>
</evidence>
<evidence type="ECO:0000256" key="4">
    <source>
        <dbReference type="ARBA" id="ARBA00022692"/>
    </source>
</evidence>
<keyword evidence="2" id="KW-1003">Cell membrane</keyword>
<dbReference type="AlphaFoldDB" id="A0AAV2N374"/>
<dbReference type="GO" id="GO:0005549">
    <property type="term" value="F:odorant binding"/>
    <property type="evidence" value="ECO:0007669"/>
    <property type="project" value="InterPro"/>
</dbReference>
<comment type="similarity">
    <text evidence="10">Belongs to the insect chemoreceptor superfamily. Heteromeric odorant receptor channel (TC 1.A.69) family.</text>
</comment>
<feature type="transmembrane region" description="Helical" evidence="10">
    <location>
        <begin position="125"/>
        <end position="146"/>
    </location>
</feature>
<keyword evidence="12" id="KW-1185">Reference proteome</keyword>
<evidence type="ECO:0000313" key="12">
    <source>
        <dbReference type="Proteomes" id="UP001497644"/>
    </source>
</evidence>
<dbReference type="PANTHER" id="PTHR21137">
    <property type="entry name" value="ODORANT RECEPTOR"/>
    <property type="match status" value="1"/>
</dbReference>
<protein>
    <recommendedName>
        <fullName evidence="10">Odorant receptor</fullName>
    </recommendedName>
</protein>
<keyword evidence="6 10" id="KW-1133">Transmembrane helix</keyword>
<dbReference type="GO" id="GO:0005886">
    <property type="term" value="C:plasma membrane"/>
    <property type="evidence" value="ECO:0007669"/>
    <property type="project" value="UniProtKB-SubCell"/>
</dbReference>
<keyword evidence="8 10" id="KW-0675">Receptor</keyword>
<comment type="caution">
    <text evidence="10">Lacks conserved residue(s) required for the propagation of feature annotation.</text>
</comment>
<dbReference type="InterPro" id="IPR004117">
    <property type="entry name" value="7tm6_olfct_rcpt"/>
</dbReference>
<evidence type="ECO:0000256" key="6">
    <source>
        <dbReference type="ARBA" id="ARBA00022989"/>
    </source>
</evidence>
<evidence type="ECO:0000256" key="1">
    <source>
        <dbReference type="ARBA" id="ARBA00004651"/>
    </source>
</evidence>
<feature type="transmembrane region" description="Helical" evidence="10">
    <location>
        <begin position="181"/>
        <end position="203"/>
    </location>
</feature>
<dbReference type="Proteomes" id="UP001497644">
    <property type="component" value="Chromosome 1"/>
</dbReference>
<keyword evidence="3 10" id="KW-0716">Sensory transduction</keyword>
<feature type="transmembrane region" description="Helical" evidence="10">
    <location>
        <begin position="290"/>
        <end position="311"/>
    </location>
</feature>
<keyword evidence="9 10" id="KW-0807">Transducer</keyword>
<evidence type="ECO:0000256" key="3">
    <source>
        <dbReference type="ARBA" id="ARBA00022606"/>
    </source>
</evidence>
<gene>
    <name evidence="11" type="ORF">LPLAT_LOCUS1034</name>
</gene>
<feature type="transmembrane region" description="Helical" evidence="10">
    <location>
        <begin position="29"/>
        <end position="48"/>
    </location>
</feature>
<reference evidence="11 12" key="1">
    <citation type="submission" date="2024-04" db="EMBL/GenBank/DDBJ databases">
        <authorList>
            <consortium name="Molecular Ecology Group"/>
        </authorList>
    </citation>
    <scope>NUCLEOTIDE SEQUENCE [LARGE SCALE GENOMIC DNA]</scope>
</reference>
<proteinExistence type="inferred from homology"/>
<sequence length="386" mass="43494">MTRKSTVSHIVMLLLPMCGIWPGRSTILITRLFWIASIAFIVLCQYLYFSTHLNPQDFFNLVHCFSSFLAYAKVFTKLVAFWINQQKLVETLALITDDWNDCANSDIGVRVTMHKAKLSDRITNAILILHTMTIVGYCLGAILAGADATDEAIELTYANKMQLPFNVNTQRTYRFVLIAEFMHLILCNLVAGVVNAILLTLVLHVGGQIEILQNSLSQLISGEIRNEEESIVIATNKIIRKHIKIIQFSKNIEDLYAHIALLLFASNTVLICLIGFLIVTAIGTPDAKEQIMKCLLFFSTTNLEAFIFCYAGEYLSNKSKTIGFAMYNCPWYNLRPNDSRVLLFVILRSQKQLTLTAGKMMELSLESFTRIMNASGSYLSVLLAMQ</sequence>
<name>A0AAV2N374_9HYME</name>
<feature type="transmembrane region" description="Helical" evidence="10">
    <location>
        <begin position="60"/>
        <end position="83"/>
    </location>
</feature>
<evidence type="ECO:0000256" key="5">
    <source>
        <dbReference type="ARBA" id="ARBA00022725"/>
    </source>
</evidence>
<evidence type="ECO:0000256" key="2">
    <source>
        <dbReference type="ARBA" id="ARBA00022475"/>
    </source>
</evidence>
<keyword evidence="5 10" id="KW-0552">Olfaction</keyword>
<dbReference type="GO" id="GO:0004984">
    <property type="term" value="F:olfactory receptor activity"/>
    <property type="evidence" value="ECO:0007669"/>
    <property type="project" value="InterPro"/>
</dbReference>
<dbReference type="EMBL" id="OZ034824">
    <property type="protein sequence ID" value="CAL1674350.1"/>
    <property type="molecule type" value="Genomic_DNA"/>
</dbReference>